<dbReference type="Proteomes" id="UP000199079">
    <property type="component" value="Unassembled WGS sequence"/>
</dbReference>
<proteinExistence type="predicted"/>
<dbReference type="Pfam" id="PF23432">
    <property type="entry name" value="DUF7118"/>
    <property type="match status" value="1"/>
</dbReference>
<dbReference type="OrthoDB" id="204360at2157"/>
<accession>A0A1H3KWP0</accession>
<dbReference type="EMBL" id="FNPC01000006">
    <property type="protein sequence ID" value="SDY56593.1"/>
    <property type="molecule type" value="Genomic_DNA"/>
</dbReference>
<gene>
    <name evidence="1" type="ORF">SAMN05216564_106191</name>
</gene>
<protein>
    <submittedName>
        <fullName evidence="1">Uncharacterized protein</fullName>
    </submittedName>
</protein>
<keyword evidence="2" id="KW-1185">Reference proteome</keyword>
<dbReference type="InterPro" id="IPR055542">
    <property type="entry name" value="DUF7118"/>
</dbReference>
<evidence type="ECO:0000313" key="1">
    <source>
        <dbReference type="EMBL" id="SDY56593.1"/>
    </source>
</evidence>
<evidence type="ECO:0000313" key="2">
    <source>
        <dbReference type="Proteomes" id="UP000199079"/>
    </source>
</evidence>
<dbReference type="RefSeq" id="WP_092733339.1">
    <property type="nucleotide sequence ID" value="NZ_FNPC01000006.1"/>
</dbReference>
<organism evidence="1 2">
    <name type="scientific">Halopenitus persicus</name>
    <dbReference type="NCBI Taxonomy" id="1048396"/>
    <lineage>
        <taxon>Archaea</taxon>
        <taxon>Methanobacteriati</taxon>
        <taxon>Methanobacteriota</taxon>
        <taxon>Stenosarchaea group</taxon>
        <taxon>Halobacteria</taxon>
        <taxon>Halobacteriales</taxon>
        <taxon>Haloferacaceae</taxon>
        <taxon>Halopenitus</taxon>
    </lineage>
</organism>
<dbReference type="AlphaFoldDB" id="A0A1H3KWP0"/>
<sequence length="381" mass="43253">MRDAVADVEPVAAAATAAAELRERYDERTAIEDRIAEIGRDRVETAADAYRQAIRVLDRYEEDATGTGDFGSYVRFEGEFEAATDVADDVPASDAFAAANEAVDKRRLSESDFDAAREALEPAGEYVTLLERRDEAVDDFRRARHDAREARDRLADHLADREAVAERDHVDLDAPVERVRDPIEDYNEAVREAFASFLKTESTREVFDLLETAERYPLVEIDQPPRDLREYAADHAAGEEPLPTLLEYADYSQSKLDHYVDDPGALRTAVAVHRTWIDRLDGEPFTLAWPPKPAEELRYRIKELTPLVSRFADEETVALLRTVRDRTREDDYETIRETAVTRAELDETDRKLLASGEIHDRVAAARDVLELIETVLEETEE</sequence>
<name>A0A1H3KWP0_9EURY</name>
<reference evidence="2" key="1">
    <citation type="submission" date="2016-10" db="EMBL/GenBank/DDBJ databases">
        <authorList>
            <person name="Varghese N."/>
            <person name="Submissions S."/>
        </authorList>
    </citation>
    <scope>NUCLEOTIDE SEQUENCE [LARGE SCALE GENOMIC DNA]</scope>
    <source>
        <strain evidence="2">DC30,IBRC 10041,KCTC 4046</strain>
    </source>
</reference>